<dbReference type="GO" id="GO:0003700">
    <property type="term" value="F:DNA-binding transcription factor activity"/>
    <property type="evidence" value="ECO:0007669"/>
    <property type="project" value="TreeGrafter"/>
</dbReference>
<protein>
    <submittedName>
        <fullName evidence="2">Rrf2 family transcriptional regulator</fullName>
    </submittedName>
</protein>
<evidence type="ECO:0000256" key="1">
    <source>
        <dbReference type="ARBA" id="ARBA00023125"/>
    </source>
</evidence>
<dbReference type="InterPro" id="IPR036388">
    <property type="entry name" value="WH-like_DNA-bd_sf"/>
</dbReference>
<dbReference type="InterPro" id="IPR030489">
    <property type="entry name" value="TR_Rrf2-type_CS"/>
</dbReference>
<dbReference type="PROSITE" id="PS01332">
    <property type="entry name" value="HTH_RRF2_1"/>
    <property type="match status" value="1"/>
</dbReference>
<gene>
    <name evidence="2" type="ORF">PRVXT_001272</name>
</gene>
<dbReference type="PANTHER" id="PTHR33221">
    <property type="entry name" value="WINGED HELIX-TURN-HELIX TRANSCRIPTIONAL REGULATOR, RRF2 FAMILY"/>
    <property type="match status" value="1"/>
</dbReference>
<dbReference type="RefSeq" id="WP_350344830.1">
    <property type="nucleotide sequence ID" value="NZ_CP158367.1"/>
</dbReference>
<reference evidence="2" key="1">
    <citation type="journal article" date="2013" name="Extremophiles">
        <title>Proteinivorax tanatarense gen. nov., sp. nov., an anaerobic, haloalkaliphilic, proteolytic bacterium isolated from a decaying algal bloom, and proposal of Proteinivoraceae fam. nov.</title>
        <authorList>
            <person name="Kevbrin V."/>
            <person name="Boltyanskaya Y."/>
            <person name="Zhilina T."/>
            <person name="Kolganova T."/>
            <person name="Lavrentjeva E."/>
            <person name="Kuznetsov B."/>
        </authorList>
    </citation>
    <scope>NUCLEOTIDE SEQUENCE</scope>
    <source>
        <strain evidence="2">Z-910T</strain>
    </source>
</reference>
<sequence length="143" mass="16005">MKISAKGDYACKAVLELALKYSQGKPVQIGEIAKNQKIPLKYLEQILVVLKKGGLAKSKRGAEGGYLLAKEPQNITVADVITLTDGPFVTTPCSDDKCETYDDCCFLPIWSRLEKEIHKVLSETDFAQLCDNANKRRQLMYYI</sequence>
<dbReference type="Gene3D" id="1.10.10.10">
    <property type="entry name" value="Winged helix-like DNA-binding domain superfamily/Winged helix DNA-binding domain"/>
    <property type="match status" value="1"/>
</dbReference>
<reference evidence="2" key="2">
    <citation type="submission" date="2024-06" db="EMBL/GenBank/DDBJ databases">
        <authorList>
            <person name="Petrova K.O."/>
            <person name="Toshchakov S.V."/>
            <person name="Boltjanskaja Y.V."/>
            <person name="Kevbrin V."/>
        </authorList>
    </citation>
    <scope>NUCLEOTIDE SEQUENCE</scope>
    <source>
        <strain evidence="2">Z-910T</strain>
    </source>
</reference>
<dbReference type="NCBIfam" id="TIGR00738">
    <property type="entry name" value="rrf2_super"/>
    <property type="match status" value="1"/>
</dbReference>
<dbReference type="GO" id="GO:0003677">
    <property type="term" value="F:DNA binding"/>
    <property type="evidence" value="ECO:0007669"/>
    <property type="project" value="UniProtKB-KW"/>
</dbReference>
<evidence type="ECO:0000313" key="2">
    <source>
        <dbReference type="EMBL" id="XBX76096.1"/>
    </source>
</evidence>
<dbReference type="EMBL" id="CP158367">
    <property type="protein sequence ID" value="XBX76096.1"/>
    <property type="molecule type" value="Genomic_DNA"/>
</dbReference>
<dbReference type="AlphaFoldDB" id="A0AAU7VPV8"/>
<dbReference type="InterPro" id="IPR036390">
    <property type="entry name" value="WH_DNA-bd_sf"/>
</dbReference>
<organism evidence="2">
    <name type="scientific">Proteinivorax tanatarense</name>
    <dbReference type="NCBI Taxonomy" id="1260629"/>
    <lineage>
        <taxon>Bacteria</taxon>
        <taxon>Bacillati</taxon>
        <taxon>Bacillota</taxon>
        <taxon>Clostridia</taxon>
        <taxon>Eubacteriales</taxon>
        <taxon>Proteinivoracaceae</taxon>
        <taxon>Proteinivorax</taxon>
    </lineage>
</organism>
<keyword evidence="1" id="KW-0238">DNA-binding</keyword>
<dbReference type="InterPro" id="IPR000944">
    <property type="entry name" value="Tscrpt_reg_Rrf2"/>
</dbReference>
<dbReference type="SUPFAM" id="SSF46785">
    <property type="entry name" value="Winged helix' DNA-binding domain"/>
    <property type="match status" value="1"/>
</dbReference>
<dbReference type="PROSITE" id="PS51197">
    <property type="entry name" value="HTH_RRF2_2"/>
    <property type="match status" value="1"/>
</dbReference>
<name>A0AAU7VPV8_9FIRM</name>
<proteinExistence type="predicted"/>
<dbReference type="Pfam" id="PF02082">
    <property type="entry name" value="Rrf2"/>
    <property type="match status" value="1"/>
</dbReference>
<dbReference type="PANTHER" id="PTHR33221:SF5">
    <property type="entry name" value="HTH-TYPE TRANSCRIPTIONAL REGULATOR ISCR"/>
    <property type="match status" value="1"/>
</dbReference>
<accession>A0AAU7VPV8</accession>
<dbReference type="GO" id="GO:0005829">
    <property type="term" value="C:cytosol"/>
    <property type="evidence" value="ECO:0007669"/>
    <property type="project" value="TreeGrafter"/>
</dbReference>